<evidence type="ECO:0000313" key="3">
    <source>
        <dbReference type="EMBL" id="TDD25883.1"/>
    </source>
</evidence>
<comment type="caution">
    <text evidence="3">The sequence shown here is derived from an EMBL/GenBank/DDBJ whole genome shotgun (WGS) entry which is preliminary data.</text>
</comment>
<evidence type="ECO:0000313" key="4">
    <source>
        <dbReference type="Proteomes" id="UP000295172"/>
    </source>
</evidence>
<gene>
    <name evidence="3" type="ORF">E1218_14025</name>
</gene>
<dbReference type="InterPro" id="IPR002347">
    <property type="entry name" value="SDR_fam"/>
</dbReference>
<keyword evidence="2" id="KW-0560">Oxidoreductase</keyword>
<comment type="similarity">
    <text evidence="1">Belongs to the short-chain dehydrogenases/reductases (SDR) family.</text>
</comment>
<dbReference type="Pfam" id="PF13561">
    <property type="entry name" value="adh_short_C2"/>
    <property type="match status" value="1"/>
</dbReference>
<organism evidence="3 4">
    <name type="scientific">Kribbella turkmenica</name>
    <dbReference type="NCBI Taxonomy" id="2530375"/>
    <lineage>
        <taxon>Bacteria</taxon>
        <taxon>Bacillati</taxon>
        <taxon>Actinomycetota</taxon>
        <taxon>Actinomycetes</taxon>
        <taxon>Propionibacteriales</taxon>
        <taxon>Kribbellaceae</taxon>
        <taxon>Kribbella</taxon>
    </lineage>
</organism>
<dbReference type="PRINTS" id="PR00081">
    <property type="entry name" value="GDHRDH"/>
</dbReference>
<dbReference type="AlphaFoldDB" id="A0A4R4X679"/>
<evidence type="ECO:0000256" key="2">
    <source>
        <dbReference type="ARBA" id="ARBA00023002"/>
    </source>
</evidence>
<dbReference type="RefSeq" id="WP_132320078.1">
    <property type="nucleotide sequence ID" value="NZ_SMKR01000051.1"/>
</dbReference>
<dbReference type="Gene3D" id="3.40.50.720">
    <property type="entry name" value="NAD(P)-binding Rossmann-like Domain"/>
    <property type="match status" value="1"/>
</dbReference>
<dbReference type="SUPFAM" id="SSF51735">
    <property type="entry name" value="NAD(P)-binding Rossmann-fold domains"/>
    <property type="match status" value="1"/>
</dbReference>
<dbReference type="GO" id="GO:0016491">
    <property type="term" value="F:oxidoreductase activity"/>
    <property type="evidence" value="ECO:0007669"/>
    <property type="project" value="UniProtKB-KW"/>
</dbReference>
<evidence type="ECO:0000256" key="1">
    <source>
        <dbReference type="ARBA" id="ARBA00006484"/>
    </source>
</evidence>
<dbReference type="InterPro" id="IPR036291">
    <property type="entry name" value="NAD(P)-bd_dom_sf"/>
</dbReference>
<reference evidence="3 4" key="1">
    <citation type="submission" date="2019-02" db="EMBL/GenBank/DDBJ databases">
        <title>Draft genome sequences of novel Actinobacteria.</title>
        <authorList>
            <person name="Sahin N."/>
            <person name="Ay H."/>
            <person name="Saygin H."/>
        </authorList>
    </citation>
    <scope>NUCLEOTIDE SEQUENCE [LARGE SCALE GENOMIC DNA]</scope>
    <source>
        <strain evidence="3 4">16K104</strain>
    </source>
</reference>
<dbReference type="PANTHER" id="PTHR43669">
    <property type="entry name" value="5-KETO-D-GLUCONATE 5-REDUCTASE"/>
    <property type="match status" value="1"/>
</dbReference>
<protein>
    <submittedName>
        <fullName evidence="3">SDR family oxidoreductase</fullName>
    </submittedName>
</protein>
<name>A0A4R4X679_9ACTN</name>
<dbReference type="Proteomes" id="UP000295172">
    <property type="component" value="Unassembled WGS sequence"/>
</dbReference>
<dbReference type="PANTHER" id="PTHR43669:SF3">
    <property type="entry name" value="ALCOHOL DEHYDROGENASE, PUTATIVE (AFU_ORTHOLOGUE AFUA_3G03445)-RELATED"/>
    <property type="match status" value="1"/>
</dbReference>
<proteinExistence type="inferred from homology"/>
<dbReference type="OrthoDB" id="670853at2"/>
<dbReference type="EMBL" id="SMKR01000051">
    <property type="protein sequence ID" value="TDD25883.1"/>
    <property type="molecule type" value="Genomic_DNA"/>
</dbReference>
<sequence>MLLENKTAIVYGGGGAMGGAIARSFAAEGATVHLAGRSPAKLEKVAADITAAGGTASVAVVDAYDADSVNEHVASIAGRIDIAFNAVSVRVKQDVPLVDLSVDEFVQPVEDAARTNFVTATAVARRMIEQRGGVLMMLSSSAARESGADFEMGGFSLACASIECLVRTMAGEVGKYGVRVVALRPNFTPDTHPEWDIPEDGLDHLLKGTALGRLPRKAEVGATAAFAASDHAGPITGAVLNLSCGAVVD</sequence>
<accession>A0A4R4X679</accession>
<keyword evidence="4" id="KW-1185">Reference proteome</keyword>
<dbReference type="CDD" id="cd05233">
    <property type="entry name" value="SDR_c"/>
    <property type="match status" value="1"/>
</dbReference>